<dbReference type="RefSeq" id="WP_163962081.1">
    <property type="nucleotide sequence ID" value="NZ_JAAGNX010000001.1"/>
</dbReference>
<dbReference type="PANTHER" id="PTHR42831">
    <property type="entry name" value="FE-S PROTEIN MATURATION AUXILIARY FACTOR YITW"/>
    <property type="match status" value="1"/>
</dbReference>
<evidence type="ECO:0000313" key="3">
    <source>
        <dbReference type="Proteomes" id="UP000478417"/>
    </source>
</evidence>
<dbReference type="Gene3D" id="3.30.300.130">
    <property type="entry name" value="Fe-S cluster assembly (FSCA)"/>
    <property type="match status" value="1"/>
</dbReference>
<evidence type="ECO:0000313" key="2">
    <source>
        <dbReference type="EMBL" id="NDV61287.1"/>
    </source>
</evidence>
<gene>
    <name evidence="2" type="ORF">G0Q06_02350</name>
</gene>
<dbReference type="SUPFAM" id="SSF117916">
    <property type="entry name" value="Fe-S cluster assembly (FSCA) domain-like"/>
    <property type="match status" value="1"/>
</dbReference>
<dbReference type="Pfam" id="PF01883">
    <property type="entry name" value="FeS_assembly_P"/>
    <property type="match status" value="1"/>
</dbReference>
<reference evidence="2 3" key="1">
    <citation type="submission" date="2020-02" db="EMBL/GenBank/DDBJ databases">
        <title>Albibacoteraceae fam. nov., the first described family within the subdivision 4 Verrucomicrobia.</title>
        <authorList>
            <person name="Xi F."/>
        </authorList>
    </citation>
    <scope>NUCLEOTIDE SEQUENCE [LARGE SCALE GENOMIC DNA]</scope>
    <source>
        <strain evidence="2 3">CK1056</strain>
    </source>
</reference>
<keyword evidence="3" id="KW-1185">Reference proteome</keyword>
<sequence>MALHGTEIVLERDCPATRIPSGEPINLLAGESYTISQALGGSVTLRDSGGLYRIGLEDVEALGAELVSDILKEATPSDTDGPFSEELVWDALRQCFDPEIPVNIVDLGLIYDLQLNELESGSYHIDVKMTLTATGCGMGPTIAADAQSKIQALGAVESATVDIVWDPQWTPHMISDEGRKILGLD</sequence>
<comment type="caution">
    <text evidence="2">The sequence shown here is derived from an EMBL/GenBank/DDBJ whole genome shotgun (WGS) entry which is preliminary data.</text>
</comment>
<feature type="domain" description="MIP18 family-like" evidence="1">
    <location>
        <begin position="86"/>
        <end position="161"/>
    </location>
</feature>
<dbReference type="InterPro" id="IPR034904">
    <property type="entry name" value="FSCA_dom_sf"/>
</dbReference>
<dbReference type="InterPro" id="IPR052339">
    <property type="entry name" value="Fe-S_Maturation_MIP18"/>
</dbReference>
<dbReference type="Proteomes" id="UP000478417">
    <property type="component" value="Unassembled WGS sequence"/>
</dbReference>
<dbReference type="PANTHER" id="PTHR42831:SF1">
    <property type="entry name" value="FE-S PROTEIN MATURATION AUXILIARY FACTOR YITW"/>
    <property type="match status" value="1"/>
</dbReference>
<dbReference type="InterPro" id="IPR002744">
    <property type="entry name" value="MIP18-like"/>
</dbReference>
<proteinExistence type="predicted"/>
<accession>A0A6B2LZT8</accession>
<dbReference type="AlphaFoldDB" id="A0A6B2LZT8"/>
<name>A0A6B2LZT8_9BACT</name>
<dbReference type="EMBL" id="JAAGNX010000001">
    <property type="protein sequence ID" value="NDV61287.1"/>
    <property type="molecule type" value="Genomic_DNA"/>
</dbReference>
<protein>
    <submittedName>
        <fullName evidence="2">DUF59 domain-containing protein</fullName>
    </submittedName>
</protein>
<evidence type="ECO:0000259" key="1">
    <source>
        <dbReference type="Pfam" id="PF01883"/>
    </source>
</evidence>
<organism evidence="2 3">
    <name type="scientific">Oceanipulchritudo coccoides</name>
    <dbReference type="NCBI Taxonomy" id="2706888"/>
    <lineage>
        <taxon>Bacteria</taxon>
        <taxon>Pseudomonadati</taxon>
        <taxon>Verrucomicrobiota</taxon>
        <taxon>Opitutia</taxon>
        <taxon>Puniceicoccales</taxon>
        <taxon>Oceanipulchritudinaceae</taxon>
        <taxon>Oceanipulchritudo</taxon>
    </lineage>
</organism>